<dbReference type="Proteomes" id="UP000429523">
    <property type="component" value="Unassembled WGS sequence"/>
</dbReference>
<evidence type="ECO:0000313" key="15">
    <source>
        <dbReference type="Proteomes" id="UP000440732"/>
    </source>
</evidence>
<dbReference type="EMBL" id="QXGC01001074">
    <property type="protein sequence ID" value="KAE9212020.1"/>
    <property type="molecule type" value="Genomic_DNA"/>
</dbReference>
<organism evidence="4 16">
    <name type="scientific">Phytophthora fragariae</name>
    <dbReference type="NCBI Taxonomy" id="53985"/>
    <lineage>
        <taxon>Eukaryota</taxon>
        <taxon>Sar</taxon>
        <taxon>Stramenopiles</taxon>
        <taxon>Oomycota</taxon>
        <taxon>Peronosporomycetes</taxon>
        <taxon>Peronosporales</taxon>
        <taxon>Peronosporaceae</taxon>
        <taxon>Phytophthora</taxon>
    </lineage>
</organism>
<dbReference type="EMBL" id="QXFZ01001103">
    <property type="protein sequence ID" value="KAE9096869.1"/>
    <property type="molecule type" value="Genomic_DNA"/>
</dbReference>
<evidence type="ECO:0000313" key="1">
    <source>
        <dbReference type="EMBL" id="KAE8931778.1"/>
    </source>
</evidence>
<dbReference type="Proteomes" id="UP000433483">
    <property type="component" value="Unassembled WGS sequence"/>
</dbReference>
<dbReference type="Proteomes" id="UP000476176">
    <property type="component" value="Unassembled WGS sequence"/>
</dbReference>
<dbReference type="Proteomes" id="UP000437068">
    <property type="component" value="Unassembled WGS sequence"/>
</dbReference>
<gene>
    <name evidence="9" type="ORF">PF001_g16224</name>
    <name evidence="8" type="ORF">PF002_g13281</name>
    <name evidence="7" type="ORF">PF004_g15749</name>
    <name evidence="6" type="ORF">PF005_g17433</name>
    <name evidence="5" type="ORF">PF006_g15630</name>
    <name evidence="4" type="ORF">PF007_g16826</name>
    <name evidence="10" type="ORF">PF008_g20089</name>
    <name evidence="1" type="ORF">PF009_g18180</name>
    <name evidence="3" type="ORF">PF010_g16594</name>
    <name evidence="2" type="ORF">PF011_g12751</name>
</gene>
<evidence type="ECO:0000313" key="6">
    <source>
        <dbReference type="EMBL" id="KAE9195042.1"/>
    </source>
</evidence>
<evidence type="ECO:0000313" key="11">
    <source>
        <dbReference type="Proteomes" id="UP000429523"/>
    </source>
</evidence>
<evidence type="ECO:0000313" key="3">
    <source>
        <dbReference type="EMBL" id="KAE9095741.1"/>
    </source>
</evidence>
<dbReference type="OrthoDB" id="125347at2759"/>
<dbReference type="EMBL" id="QXGD01000665">
    <property type="protein sequence ID" value="KAE9229533.1"/>
    <property type="molecule type" value="Genomic_DNA"/>
</dbReference>
<dbReference type="EMBL" id="QXFW01000752">
    <property type="protein sequence ID" value="KAE9003804.1"/>
    <property type="molecule type" value="Genomic_DNA"/>
</dbReference>
<name>A0A6A3RHQ5_9STRA</name>
<evidence type="ECO:0000313" key="7">
    <source>
        <dbReference type="EMBL" id="KAE9212020.1"/>
    </source>
</evidence>
<dbReference type="EMBL" id="QXGE01001102">
    <property type="protein sequence ID" value="KAE9297812.1"/>
    <property type="molecule type" value="Genomic_DNA"/>
</dbReference>
<proteinExistence type="predicted"/>
<dbReference type="Proteomes" id="UP000486351">
    <property type="component" value="Unassembled WGS sequence"/>
</dbReference>
<evidence type="ECO:0000313" key="10">
    <source>
        <dbReference type="EMBL" id="KAE9311896.1"/>
    </source>
</evidence>
<evidence type="ECO:0000313" key="4">
    <source>
        <dbReference type="EMBL" id="KAE9096869.1"/>
    </source>
</evidence>
<evidence type="ECO:0000313" key="2">
    <source>
        <dbReference type="EMBL" id="KAE9003804.1"/>
    </source>
</evidence>
<evidence type="ECO:0000313" key="17">
    <source>
        <dbReference type="Proteomes" id="UP000460718"/>
    </source>
</evidence>
<keyword evidence="12" id="KW-1185">Reference proteome</keyword>
<sequence length="45" mass="5304">MPRKIKHVGNLTFQHKKQICEWRAAYPSLTQRDLAQKALWDLALV</sequence>
<evidence type="ECO:0000313" key="9">
    <source>
        <dbReference type="EMBL" id="KAE9297812.1"/>
    </source>
</evidence>
<dbReference type="Proteomes" id="UP000488956">
    <property type="component" value="Unassembled WGS sequence"/>
</dbReference>
<comment type="caution">
    <text evidence="4">The sequence shown here is derived from an EMBL/GenBank/DDBJ whole genome shotgun (WGS) entry which is preliminary data.</text>
</comment>
<evidence type="ECO:0000313" key="8">
    <source>
        <dbReference type="EMBL" id="KAE9229533.1"/>
    </source>
</evidence>
<dbReference type="EMBL" id="QXFX01001147">
    <property type="protein sequence ID" value="KAE9095741.1"/>
    <property type="molecule type" value="Genomic_DNA"/>
</dbReference>
<dbReference type="Proteomes" id="UP000441208">
    <property type="component" value="Unassembled WGS sequence"/>
</dbReference>
<evidence type="ECO:0000313" key="5">
    <source>
        <dbReference type="EMBL" id="KAE9131022.1"/>
    </source>
</evidence>
<evidence type="ECO:0000313" key="19">
    <source>
        <dbReference type="Proteomes" id="UP000486351"/>
    </source>
</evidence>
<dbReference type="Proteomes" id="UP000440732">
    <property type="component" value="Unassembled WGS sequence"/>
</dbReference>
<dbReference type="Proteomes" id="UP000460718">
    <property type="component" value="Unassembled WGS sequence"/>
</dbReference>
<dbReference type="Proteomes" id="UP000440367">
    <property type="component" value="Unassembled WGS sequence"/>
</dbReference>
<evidence type="ECO:0000313" key="13">
    <source>
        <dbReference type="Proteomes" id="UP000437068"/>
    </source>
</evidence>
<dbReference type="EMBL" id="QXGB01001203">
    <property type="protein sequence ID" value="KAE9195042.1"/>
    <property type="molecule type" value="Genomic_DNA"/>
</dbReference>
<evidence type="ECO:0000313" key="20">
    <source>
        <dbReference type="Proteomes" id="UP000488956"/>
    </source>
</evidence>
<dbReference type="EMBL" id="QXFY01001682">
    <property type="protein sequence ID" value="KAE9311896.1"/>
    <property type="molecule type" value="Genomic_DNA"/>
</dbReference>
<dbReference type="EMBL" id="QXGA01001040">
    <property type="protein sequence ID" value="KAE9131022.1"/>
    <property type="molecule type" value="Genomic_DNA"/>
</dbReference>
<evidence type="ECO:0000313" key="16">
    <source>
        <dbReference type="Proteomes" id="UP000441208"/>
    </source>
</evidence>
<protein>
    <submittedName>
        <fullName evidence="4">Uncharacterized protein</fullName>
    </submittedName>
</protein>
<evidence type="ECO:0000313" key="14">
    <source>
        <dbReference type="Proteomes" id="UP000440367"/>
    </source>
</evidence>
<evidence type="ECO:0000313" key="12">
    <source>
        <dbReference type="Proteomes" id="UP000433483"/>
    </source>
</evidence>
<evidence type="ECO:0000313" key="18">
    <source>
        <dbReference type="Proteomes" id="UP000476176"/>
    </source>
</evidence>
<dbReference type="EMBL" id="QXGF01001199">
    <property type="protein sequence ID" value="KAE8931778.1"/>
    <property type="molecule type" value="Genomic_DNA"/>
</dbReference>
<reference evidence="11 12" key="1">
    <citation type="submission" date="2018-08" db="EMBL/GenBank/DDBJ databases">
        <title>Genomic investigation of the strawberry pathogen Phytophthora fragariae indicates pathogenicity is determined by transcriptional variation in three key races.</title>
        <authorList>
            <person name="Adams T.M."/>
            <person name="Armitage A.D."/>
            <person name="Sobczyk M.K."/>
            <person name="Bates H.J."/>
            <person name="Dunwell J.M."/>
            <person name="Nellist C.F."/>
            <person name="Harrison R.J."/>
        </authorList>
    </citation>
    <scope>NUCLEOTIDE SEQUENCE [LARGE SCALE GENOMIC DNA]</scope>
    <source>
        <strain evidence="9 13">A4</strain>
        <strain evidence="8 14">BC-1</strain>
        <strain evidence="7 18">BC-23</strain>
        <strain evidence="6 12">NOV-27</strain>
        <strain evidence="5 15">NOV-5</strain>
        <strain evidence="4 16">NOV-71</strain>
        <strain evidence="10 19">NOV-77</strain>
        <strain evidence="1 11">NOV-9</strain>
        <strain evidence="3 20">ONT-3</strain>
        <strain evidence="2 17">SCRP245</strain>
    </source>
</reference>
<accession>A0A6A3RHQ5</accession>
<dbReference type="AlphaFoldDB" id="A0A6A3RHQ5"/>